<protein>
    <submittedName>
        <fullName evidence="1">L-alanine-DL-glutamate epimerase or related enzyme of enolase superfamily</fullName>
    </submittedName>
</protein>
<reference evidence="1 2" key="1">
    <citation type="submission" date="2020-11" db="EMBL/GenBank/DDBJ databases">
        <title>Carbohydrate-dependent, anaerobic sulfur respiration: A novel catabolism in halophilic archaea.</title>
        <authorList>
            <person name="Sorokin D.Y."/>
            <person name="Messina E."/>
            <person name="Smedile F."/>
            <person name="La Cono V."/>
            <person name="Hallsworth J.E."/>
            <person name="Yakimov M.M."/>
        </authorList>
    </citation>
    <scope>NUCLEOTIDE SEQUENCE [LARGE SCALE GENOMIC DNA]</scope>
    <source>
        <strain evidence="1 2">HSR-Est</strain>
    </source>
</reference>
<dbReference type="Proteomes" id="UP000663292">
    <property type="component" value="Chromosome"/>
</dbReference>
<dbReference type="EMBL" id="CP064791">
    <property type="protein sequence ID" value="QSG14796.1"/>
    <property type="molecule type" value="Genomic_DNA"/>
</dbReference>
<evidence type="ECO:0000313" key="1">
    <source>
        <dbReference type="EMBL" id="QSG14796.1"/>
    </source>
</evidence>
<organism evidence="1 2">
    <name type="scientific">Halapricum desulfuricans</name>
    <dbReference type="NCBI Taxonomy" id="2841257"/>
    <lineage>
        <taxon>Archaea</taxon>
        <taxon>Methanobacteriati</taxon>
        <taxon>Methanobacteriota</taxon>
        <taxon>Stenosarchaea group</taxon>
        <taxon>Halobacteria</taxon>
        <taxon>Halobacteriales</taxon>
        <taxon>Haloarculaceae</taxon>
        <taxon>Halapricum</taxon>
    </lineage>
</organism>
<proteinExistence type="predicted"/>
<evidence type="ECO:0000313" key="2">
    <source>
        <dbReference type="Proteomes" id="UP000663292"/>
    </source>
</evidence>
<keyword evidence="2" id="KW-1185">Reference proteome</keyword>
<sequence length="56" mass="6391">MGREYRRLHDPNAEYTVSNLSAETMGVTRSRGGDRDIEIADVQTTMVDGEELFDER</sequence>
<accession>A0A897NXG8</accession>
<gene>
    <name evidence="1" type="primary">rspA2</name>
    <name evidence="1" type="ORF">HSEST_1263</name>
</gene>
<dbReference type="AlphaFoldDB" id="A0A897NXG8"/>
<name>A0A897NXG8_9EURY</name>